<dbReference type="InterPro" id="IPR028082">
    <property type="entry name" value="Peripla_BP_I"/>
</dbReference>
<dbReference type="Pfam" id="PF13433">
    <property type="entry name" value="Peripla_BP_5"/>
    <property type="match status" value="1"/>
</dbReference>
<proteinExistence type="predicted"/>
<dbReference type="NCBIfam" id="TIGR03407">
    <property type="entry name" value="urea_ABC_UrtA"/>
    <property type="match status" value="1"/>
</dbReference>
<dbReference type="Gene3D" id="3.40.50.2300">
    <property type="match status" value="2"/>
</dbReference>
<dbReference type="Proteomes" id="UP000466785">
    <property type="component" value="Chromosome"/>
</dbReference>
<dbReference type="PANTHER" id="PTHR47628:SF1">
    <property type="entry name" value="ALIPHATIC AMIDASE EXPRESSION-REGULATING PROTEIN"/>
    <property type="match status" value="1"/>
</dbReference>
<accession>A0A6N4VED5</accession>
<protein>
    <submittedName>
        <fullName evidence="1">Urea ABC transporter substrate-binding protein</fullName>
    </submittedName>
</protein>
<dbReference type="CDD" id="cd06355">
    <property type="entry name" value="PBP1_FmdD-like"/>
    <property type="match status" value="1"/>
</dbReference>
<evidence type="ECO:0000313" key="1">
    <source>
        <dbReference type="EMBL" id="BBX54152.1"/>
    </source>
</evidence>
<dbReference type="InterPro" id="IPR017777">
    <property type="entry name" value="ABC_urea-bd_UrtA"/>
</dbReference>
<reference evidence="1 2" key="1">
    <citation type="journal article" date="2019" name="Emerg. Microbes Infect.">
        <title>Comprehensive subspecies identification of 175 nontuberculous mycobacteria species based on 7547 genomic profiles.</title>
        <authorList>
            <person name="Matsumoto Y."/>
            <person name="Kinjo T."/>
            <person name="Motooka D."/>
            <person name="Nabeya D."/>
            <person name="Jung N."/>
            <person name="Uechi K."/>
            <person name="Horii T."/>
            <person name="Iida T."/>
            <person name="Fujita J."/>
            <person name="Nakamura S."/>
        </authorList>
    </citation>
    <scope>NUCLEOTIDE SEQUENCE [LARGE SCALE GENOMIC DNA]</scope>
    <source>
        <strain evidence="1 2">JCM 12603</strain>
    </source>
</reference>
<dbReference type="EMBL" id="AP022570">
    <property type="protein sequence ID" value="BBX54152.1"/>
    <property type="molecule type" value="Genomic_DNA"/>
</dbReference>
<dbReference type="AlphaFoldDB" id="A0A6N4VED5"/>
<gene>
    <name evidence="1" type="ORF">MPOR_51780</name>
</gene>
<dbReference type="SUPFAM" id="SSF53822">
    <property type="entry name" value="Periplasmic binding protein-like I"/>
    <property type="match status" value="1"/>
</dbReference>
<sequence length="405" mass="42867">MTAIATATLFAAGCGARAGDEPSAAGEGCADTSGETVKVGSINSLSGGLAVSETVIRDAIMLAVEEINASGGVLGKQLDLIGEDGASDPTIFAEKAQKLVQSDCVAVVFGGYTSASRKAMLPIFEDSNALLYYGQQYEGLETSENIFYTGATTNQQIIPALDYLKEQGVTSLYLVGSDYVFPRTSNAIVKAYAQANGIEIRGEDYTPLGSTDFSTIVNKIRSADADAVFNVVVGDSLVAFFREYRNANLSADTMPVMSMCVGEEEVRSIGAGTVAGQLSSWNYYQTLDSPANDSFVANFKQRFGADRVTSDPMESAYAAVMLWKATVEKADSFAVSDIQQAAGGVTVDAPEGTVTIDGENHHVTKTARIGRVAEDGLIYQIWQSPEPIEPAPFLEGYPWAEGITG</sequence>
<organism evidence="1 2">
    <name type="scientific">Mycolicibacterium poriferae</name>
    <dbReference type="NCBI Taxonomy" id="39694"/>
    <lineage>
        <taxon>Bacteria</taxon>
        <taxon>Bacillati</taxon>
        <taxon>Actinomycetota</taxon>
        <taxon>Actinomycetes</taxon>
        <taxon>Mycobacteriales</taxon>
        <taxon>Mycobacteriaceae</taxon>
        <taxon>Mycolicibacterium</taxon>
    </lineage>
</organism>
<name>A0A6N4VED5_9MYCO</name>
<dbReference type="PANTHER" id="PTHR47628">
    <property type="match status" value="1"/>
</dbReference>
<keyword evidence="2" id="KW-1185">Reference proteome</keyword>
<dbReference type="KEGG" id="mpof:MPOR_51780"/>
<evidence type="ECO:0000313" key="2">
    <source>
        <dbReference type="Proteomes" id="UP000466785"/>
    </source>
</evidence>